<sequence length="282" mass="31043">MGGTMKFGVSTFVTDEGIHPTEFARALEERGFESLFVPEHSHIPVNEQTWPDGSRLPRVYSRSLDPFVTLSAAAAVTERLRLGTGIVLAVQRDPITLAKEVASLDHLSGGRMVLGIGSGWNRTEMRNHGTDPATRLALLRERVLAMKEIWTKDEAEFHGRYVDFGPILSWPKPKQRPHPPILLGGGGPTTFARIVEYGDGWLAPPGLSLDKLTHGIRELQRLARDRGREDVSVTAYLSPGAEAADVARLAEHGVERVLFGIDTAPRDETLRTLDELTKLISS</sequence>
<dbReference type="GO" id="GO:0046306">
    <property type="term" value="P:alkanesulfonate catabolic process"/>
    <property type="evidence" value="ECO:0007669"/>
    <property type="project" value="TreeGrafter"/>
</dbReference>
<dbReference type="PATRIC" id="fig|1469144.10.peg.84"/>
<dbReference type="InterPro" id="IPR019921">
    <property type="entry name" value="Lucif-like_OxRdtase_Rv2161c"/>
</dbReference>
<gene>
    <name evidence="6" type="ORF">LI90_14</name>
</gene>
<dbReference type="InterPro" id="IPR036661">
    <property type="entry name" value="Luciferase-like_sf"/>
</dbReference>
<evidence type="ECO:0000259" key="5">
    <source>
        <dbReference type="Pfam" id="PF00296"/>
    </source>
</evidence>
<dbReference type="AlphaFoldDB" id="A0A132MKL1"/>
<evidence type="ECO:0000256" key="1">
    <source>
        <dbReference type="ARBA" id="ARBA00022630"/>
    </source>
</evidence>
<protein>
    <submittedName>
        <fullName evidence="6">Luciferase-like monooxygenase</fullName>
    </submittedName>
</protein>
<dbReference type="STRING" id="1469144.LI90_14"/>
<evidence type="ECO:0000313" key="6">
    <source>
        <dbReference type="EMBL" id="KWW98394.1"/>
    </source>
</evidence>
<dbReference type="PANTHER" id="PTHR42847">
    <property type="entry name" value="ALKANESULFONATE MONOOXYGENASE"/>
    <property type="match status" value="1"/>
</dbReference>
<organism evidence="6 7">
    <name type="scientific">Carbonactinospora thermoautotrophica</name>
    <dbReference type="NCBI Taxonomy" id="1469144"/>
    <lineage>
        <taxon>Bacteria</taxon>
        <taxon>Bacillati</taxon>
        <taxon>Actinomycetota</taxon>
        <taxon>Actinomycetes</taxon>
        <taxon>Kitasatosporales</taxon>
        <taxon>Carbonactinosporaceae</taxon>
        <taxon>Carbonactinospora</taxon>
    </lineage>
</organism>
<feature type="domain" description="Luciferase-like" evidence="5">
    <location>
        <begin position="21"/>
        <end position="269"/>
    </location>
</feature>
<keyword evidence="3" id="KW-0560">Oxidoreductase</keyword>
<name>A0A132MKL1_9ACTN</name>
<dbReference type="InterPro" id="IPR050172">
    <property type="entry name" value="SsuD_RutA_monooxygenase"/>
</dbReference>
<dbReference type="NCBIfam" id="TIGR03619">
    <property type="entry name" value="F420_Rv2161c"/>
    <property type="match status" value="1"/>
</dbReference>
<keyword evidence="7" id="KW-1185">Reference proteome</keyword>
<proteinExistence type="predicted"/>
<evidence type="ECO:0000313" key="7">
    <source>
        <dbReference type="Proteomes" id="UP000070188"/>
    </source>
</evidence>
<dbReference type="InterPro" id="IPR011251">
    <property type="entry name" value="Luciferase-like_dom"/>
</dbReference>
<keyword evidence="1" id="KW-0285">Flavoprotein</keyword>
<accession>A0A132MKL1</accession>
<dbReference type="EMBL" id="LAXD01000001">
    <property type="protein sequence ID" value="KWW98394.1"/>
    <property type="molecule type" value="Genomic_DNA"/>
</dbReference>
<keyword evidence="2" id="KW-0288">FMN</keyword>
<evidence type="ECO:0000256" key="4">
    <source>
        <dbReference type="ARBA" id="ARBA00023033"/>
    </source>
</evidence>
<dbReference type="PANTHER" id="PTHR42847:SF4">
    <property type="entry name" value="ALKANESULFONATE MONOOXYGENASE-RELATED"/>
    <property type="match status" value="1"/>
</dbReference>
<dbReference type="SUPFAM" id="SSF51679">
    <property type="entry name" value="Bacterial luciferase-like"/>
    <property type="match status" value="1"/>
</dbReference>
<evidence type="ECO:0000256" key="3">
    <source>
        <dbReference type="ARBA" id="ARBA00023002"/>
    </source>
</evidence>
<reference evidence="7" key="1">
    <citation type="submission" date="2015-04" db="EMBL/GenBank/DDBJ databases">
        <title>Physiological reanalysis, assessment of diazotrophy, and genome sequences of multiple isolates of Streptomyces thermoautotrophicus.</title>
        <authorList>
            <person name="MacKellar D.C."/>
            <person name="Lieber L."/>
            <person name="Norman J."/>
            <person name="Bolger A."/>
            <person name="Tobin C."/>
            <person name="Murray J.W."/>
            <person name="Chang R."/>
            <person name="Ford T."/>
            <person name="Nguyen P.Q."/>
            <person name="Woodward J."/>
            <person name="Permingeat H."/>
            <person name="Joshi N.S."/>
            <person name="Silver P.A."/>
            <person name="Usadel B."/>
            <person name="Rutherford A.W."/>
            <person name="Friesen M."/>
            <person name="Prell J."/>
        </authorList>
    </citation>
    <scope>NUCLEOTIDE SEQUENCE [LARGE SCALE GENOMIC DNA]</scope>
    <source>
        <strain evidence="7">H1</strain>
    </source>
</reference>
<evidence type="ECO:0000256" key="2">
    <source>
        <dbReference type="ARBA" id="ARBA00022643"/>
    </source>
</evidence>
<keyword evidence="4 6" id="KW-0503">Monooxygenase</keyword>
<dbReference type="GO" id="GO:0008726">
    <property type="term" value="F:alkanesulfonate monooxygenase activity"/>
    <property type="evidence" value="ECO:0007669"/>
    <property type="project" value="TreeGrafter"/>
</dbReference>
<dbReference type="Proteomes" id="UP000070188">
    <property type="component" value="Unassembled WGS sequence"/>
</dbReference>
<dbReference type="Pfam" id="PF00296">
    <property type="entry name" value="Bac_luciferase"/>
    <property type="match status" value="1"/>
</dbReference>
<dbReference type="Gene3D" id="3.20.20.30">
    <property type="entry name" value="Luciferase-like domain"/>
    <property type="match status" value="1"/>
</dbReference>
<comment type="caution">
    <text evidence="6">The sequence shown here is derived from an EMBL/GenBank/DDBJ whole genome shotgun (WGS) entry which is preliminary data.</text>
</comment>